<feature type="compositionally biased region" description="Low complexity" evidence="4">
    <location>
        <begin position="243"/>
        <end position="262"/>
    </location>
</feature>
<dbReference type="Gene3D" id="2.120.10.80">
    <property type="entry name" value="Kelch-type beta propeller"/>
    <property type="match status" value="2"/>
</dbReference>
<name>A0A0S4J585_BODSA</name>
<evidence type="ECO:0000256" key="1">
    <source>
        <dbReference type="ARBA" id="ARBA00022441"/>
    </source>
</evidence>
<reference evidence="6" key="1">
    <citation type="submission" date="2015-09" db="EMBL/GenBank/DDBJ databases">
        <authorList>
            <consortium name="Pathogen Informatics"/>
        </authorList>
    </citation>
    <scope>NUCLEOTIDE SEQUENCE [LARGE SCALE GENOMIC DNA]</scope>
    <source>
        <strain evidence="6">Lake Konstanz</strain>
    </source>
</reference>
<feature type="compositionally biased region" description="Polar residues" evidence="4">
    <location>
        <begin position="171"/>
        <end position="181"/>
    </location>
</feature>
<dbReference type="CDD" id="cd06503">
    <property type="entry name" value="ATP-synt_Fo_b"/>
    <property type="match status" value="1"/>
</dbReference>
<dbReference type="EMBL" id="CYKH01001348">
    <property type="protein sequence ID" value="CUG86639.1"/>
    <property type="molecule type" value="Genomic_DNA"/>
</dbReference>
<protein>
    <submittedName>
        <fullName evidence="5">Uncharacterized protein</fullName>
    </submittedName>
</protein>
<feature type="compositionally biased region" description="Low complexity" evidence="4">
    <location>
        <begin position="388"/>
        <end position="397"/>
    </location>
</feature>
<feature type="region of interest" description="Disordered" evidence="4">
    <location>
        <begin position="1"/>
        <end position="545"/>
    </location>
</feature>
<dbReference type="Pfam" id="PF24681">
    <property type="entry name" value="Kelch_KLHDC2_KLHL20_DRC7"/>
    <property type="match status" value="1"/>
</dbReference>
<dbReference type="PANTHER" id="PTHR46093">
    <property type="entry name" value="ACYL-COA-BINDING DOMAIN-CONTAINING PROTEIN 5"/>
    <property type="match status" value="1"/>
</dbReference>
<feature type="compositionally biased region" description="Basic and acidic residues" evidence="4">
    <location>
        <begin position="993"/>
        <end position="1006"/>
    </location>
</feature>
<organism evidence="5 6">
    <name type="scientific">Bodo saltans</name>
    <name type="common">Flagellated protozoan</name>
    <dbReference type="NCBI Taxonomy" id="75058"/>
    <lineage>
        <taxon>Eukaryota</taxon>
        <taxon>Discoba</taxon>
        <taxon>Euglenozoa</taxon>
        <taxon>Kinetoplastea</taxon>
        <taxon>Metakinetoplastina</taxon>
        <taxon>Eubodonida</taxon>
        <taxon>Bodonidae</taxon>
        <taxon>Bodo</taxon>
    </lineage>
</organism>
<dbReference type="InterPro" id="IPR015915">
    <property type="entry name" value="Kelch-typ_b-propeller"/>
</dbReference>
<feature type="compositionally biased region" description="Polar residues" evidence="4">
    <location>
        <begin position="630"/>
        <end position="640"/>
    </location>
</feature>
<gene>
    <name evidence="5" type="ORF">BSAL_06815</name>
</gene>
<evidence type="ECO:0000256" key="2">
    <source>
        <dbReference type="ARBA" id="ARBA00022737"/>
    </source>
</evidence>
<keyword evidence="2" id="KW-0677">Repeat</keyword>
<sequence>MFRRREGDTSSSSDSSDSLDAYFQPSTTIPSNSSRRPESGSRSRPESAGRSRPESGGRSRPDSAARSRPQSGKRSPSAAALTSSGHPPVAPTSHRPSLDSTENAAAAKRAAEDRELGIDDDAESKKGQKKKNKGNKKKANKKPKQHGGVGTSRANVAAADSGASSSVLLAPSTQHNVVAQQSPELGPESLSSSGAAVVPPSSRIGLQSTTAHTNTATTTTTTSTKSRLARRPLSSQQAKVDNDSSSLSSSDSSTTTSLSSTTDTDDGPHHRVVHSGATGGGAASRTTKRPTGSSRPSAVAARPRGAQHHRSSTDRIVKVLSDTELMTTSPEDAEKGRQLLSDNVADAAPPPCLAVSAPSPSPTPNTGGPSSNMYDDDDDFEPEEDQVSSKPKSPNSVPKRDATTLKAVTVASQPAAAVSAQQYSVSPRPPLATTPKQSTAPSYPPDFSNDIPNEQPPTLPFDSQEELVRRIQAASLSSSSPIVAVPPTPPPMMAHPHGGAASSSPTTTTTRNYGEGYRHMQPPSVSPTSSSEVSSDRSPRGELHPTILAKTPVAAGVTAVTAAHAQPADGSYDEDNDFEVEDDEAISNAAQPTLAVELEETNNRIGAAPGSSLVVPPAEDAKYDDEVFEDTSSAAPSIDSTALEEVRRLKRDARRASDIQAEQDEEERRQQLYRETLEVERIQAERTMAARIESERIEAECAEAARIEAQRLEAERLEAARIEAERVQAEAADAEELQKASQFIGNRLLAKRAARAKPTPPAVTEDNTIARAEALRQEEVLAAARKLEEDRIEAARIDTERAEAERVQLEAAEAEELQKASQFIGNRLLAKRAARAKPTQSESSVLKPNETETTNNDTAAAGVETIHHEGTQPTATKLEEQVEAERLEAARIEAARVQAEAEAEELQKASQFIGNRLLAKRAARAKPIPPVDEEAAAKKLEEDRIEAARVVTERAEAERAQAEAADAEELQKASQFIGSRLLANRAVRIKAVQSEKQRTEDSISRVEEEEADATEPSERSHAQAEAAAEDENPEERRRAQRSAAKLAGVERARALQDASDQLEAERIEAQRIDAQRREAERQEAERIEAERIDAQRREAERIEAARIEAERIEAACIEAERIVADRIEAERIEAERIEAERLEAEREALLRLNAEATATPIKVDAAPAHVAAHAMTHEQNDDDNKTKSSNVAADTTITTVGSEEEVVAVVGLSAEEEERRRYQLLRWMNSIDMDEVADRRGLVSDEKKARSVLEKPIRVEMDRLIKQWRHQRDVQKRRERDAKSEQEALKKKEADAAAKKKREADGINASREARKRLAASKQQQQQGPSSPDRPCSQLDDIQELNMSGVRQSTTDYNVASGAMKSFANDDTVAVDTTTVDGSFYSAAATSPSRRAAFQRRDNEFFDALQISSDTLCCSVTELRSKTRALIPDARYRHTATRCQPPSSDRRGGTSVIIVGGNVGRLGPSNTAAVFLSQHQRLKRLATSGDTAPLLAGHTCTLFKDFLVIVGGASPETLASTEGDGRTPALPSIPQVLLSTATMQYTHVESSYTMRRWASSVHPLTRGTAYHPNAVTRHSACLLGTTAPAIFVFGGIPHAGAENDDVAAAITTTKLPPTNALSVLHLPALEWEDASASLAGRILPAPRHSHTALAFYSGSGGGENTASNTTAAAGTDMVIFGGQGVLKLPLDDVWVFSLDTRAFEEMRCGGDVPCGRYGHAAEIMAANVSSSGFMLVHGGVNAGGELLNDMFSLCLSTFLWREVVHFSTPPAPVLRAEPPEGSKIAGRAYHSLTFLTSETHQQQQVDAAGGNDTQEGEQESNVDHSSTTSSTTNTFLIFGGYGTLAGGVSPTTTTSDHNPPSSVANKKIALSSLQVVHVAPFSTLCDAYHRDAPARRNEAIARLNQQRLESAAAQPFATEEDEANYRRYLLKKKVEHSLMPGLFETLDSTMLLTSSNRPATAAVVAPRRPNSAVHEGHLQQTFHRLYSGPSRTSVKLAEAQQAASTLITRQQQRPSSAGGGTSKPTSRTYSASELDAIATSIYRRQVAHKKDAQKALMAKHDPRANVPKVALSYQELTQFCDRQTKSGQRYNNRTERLRAAVYQTRPSSPEGGRQRFANNDDEKASVTRLYHHKDCYCGGKGGSSKCQGEHSRIAYMEAQHRAHSPPAVVLSRDEMQEAIKALSAGQKRDRSPT</sequence>
<feature type="coiled-coil region" evidence="3">
    <location>
        <begin position="1052"/>
        <end position="1159"/>
    </location>
</feature>
<dbReference type="VEuPathDB" id="TriTrypDB:BSAL_06815"/>
<dbReference type="PANTHER" id="PTHR46093:SF18">
    <property type="entry name" value="FIBRONECTIN TYPE-III DOMAIN-CONTAINING PROTEIN"/>
    <property type="match status" value="1"/>
</dbReference>
<feature type="compositionally biased region" description="Low complexity" evidence="4">
    <location>
        <begin position="152"/>
        <end position="166"/>
    </location>
</feature>
<proteinExistence type="predicted"/>
<feature type="region of interest" description="Disordered" evidence="4">
    <location>
        <begin position="2002"/>
        <end position="2029"/>
    </location>
</feature>
<keyword evidence="6" id="KW-1185">Reference proteome</keyword>
<feature type="compositionally biased region" description="Low complexity" evidence="4">
    <location>
        <begin position="522"/>
        <end position="533"/>
    </location>
</feature>
<feature type="compositionally biased region" description="Low complexity" evidence="4">
    <location>
        <begin position="182"/>
        <end position="224"/>
    </location>
</feature>
<feature type="region of interest" description="Disordered" evidence="4">
    <location>
        <begin position="991"/>
        <end position="1052"/>
    </location>
</feature>
<feature type="coiled-coil region" evidence="3">
    <location>
        <begin position="875"/>
        <end position="909"/>
    </location>
</feature>
<feature type="compositionally biased region" description="Low complexity" evidence="4">
    <location>
        <begin position="494"/>
        <end position="510"/>
    </location>
</feature>
<feature type="region of interest" description="Disordered" evidence="4">
    <location>
        <begin position="834"/>
        <end position="855"/>
    </location>
</feature>
<feature type="coiled-coil region" evidence="3">
    <location>
        <begin position="702"/>
        <end position="737"/>
    </location>
</feature>
<dbReference type="OMA" id="WHEGSEA"/>
<accession>A0A0S4J585</accession>
<feature type="region of interest" description="Disordered" evidence="4">
    <location>
        <begin position="1269"/>
        <end position="1338"/>
    </location>
</feature>
<feature type="compositionally biased region" description="Pro residues" evidence="4">
    <location>
        <begin position="484"/>
        <end position="493"/>
    </location>
</feature>
<keyword evidence="1" id="KW-0880">Kelch repeat</keyword>
<feature type="compositionally biased region" description="Basic and acidic residues" evidence="4">
    <location>
        <begin position="534"/>
        <end position="543"/>
    </location>
</feature>
<feature type="compositionally biased region" description="Basic residues" evidence="4">
    <location>
        <begin position="127"/>
        <end position="145"/>
    </location>
</feature>
<dbReference type="SUPFAM" id="SSF50965">
    <property type="entry name" value="Galactose oxidase, central domain"/>
    <property type="match status" value="1"/>
</dbReference>
<dbReference type="InterPro" id="IPR011043">
    <property type="entry name" value="Gal_Oxase/kelch_b-propeller"/>
</dbReference>
<feature type="compositionally biased region" description="Basic and acidic residues" evidence="4">
    <location>
        <begin position="1269"/>
        <end position="1305"/>
    </location>
</feature>
<feature type="compositionally biased region" description="Polar residues" evidence="4">
    <location>
        <begin position="2002"/>
        <end position="2014"/>
    </location>
</feature>
<evidence type="ECO:0000313" key="5">
    <source>
        <dbReference type="EMBL" id="CUG86639.1"/>
    </source>
</evidence>
<evidence type="ECO:0000256" key="3">
    <source>
        <dbReference type="SAM" id="Coils"/>
    </source>
</evidence>
<feature type="region of interest" description="Disordered" evidence="4">
    <location>
        <begin position="1799"/>
        <end position="1829"/>
    </location>
</feature>
<dbReference type="OrthoDB" id="10251809at2759"/>
<feature type="region of interest" description="Disordered" evidence="4">
    <location>
        <begin position="602"/>
        <end position="640"/>
    </location>
</feature>
<evidence type="ECO:0000256" key="4">
    <source>
        <dbReference type="SAM" id="MobiDB-lite"/>
    </source>
</evidence>
<evidence type="ECO:0000313" key="6">
    <source>
        <dbReference type="Proteomes" id="UP000051952"/>
    </source>
</evidence>
<keyword evidence="3" id="KW-0175">Coiled coil</keyword>
<feature type="compositionally biased region" description="Basic and acidic residues" evidence="4">
    <location>
        <begin position="35"/>
        <end position="65"/>
    </location>
</feature>
<feature type="compositionally biased region" description="Low complexity" evidence="4">
    <location>
        <begin position="407"/>
        <end position="426"/>
    </location>
</feature>
<feature type="compositionally biased region" description="Low complexity" evidence="4">
    <location>
        <begin position="473"/>
        <end position="483"/>
    </location>
</feature>
<feature type="compositionally biased region" description="Acidic residues" evidence="4">
    <location>
        <begin position="374"/>
        <end position="386"/>
    </location>
</feature>
<feature type="coiled-coil region" evidence="3">
    <location>
        <begin position="785"/>
        <end position="819"/>
    </location>
</feature>
<feature type="compositionally biased region" description="Polar residues" evidence="4">
    <location>
        <begin position="70"/>
        <end position="85"/>
    </location>
</feature>
<feature type="compositionally biased region" description="Polar residues" evidence="4">
    <location>
        <begin position="94"/>
        <end position="103"/>
    </location>
</feature>
<dbReference type="Proteomes" id="UP000051952">
    <property type="component" value="Unassembled WGS sequence"/>
</dbReference>